<gene>
    <name evidence="3" type="ordered locus">TherJR_1490</name>
</gene>
<dbReference type="InterPro" id="IPR043129">
    <property type="entry name" value="ATPase_NBD"/>
</dbReference>
<dbReference type="AlphaFoldDB" id="D5XFC2"/>
<protein>
    <submittedName>
        <fullName evidence="3">Hydantoinase/oxoprolinase</fullName>
    </submittedName>
</protein>
<dbReference type="STRING" id="635013.TherJR_1490"/>
<evidence type="ECO:0000259" key="2">
    <source>
        <dbReference type="Pfam" id="PF05378"/>
    </source>
</evidence>
<dbReference type="Gene3D" id="3.30.420.40">
    <property type="match status" value="1"/>
</dbReference>
<evidence type="ECO:0000313" key="3">
    <source>
        <dbReference type="EMBL" id="ADG82343.1"/>
    </source>
</evidence>
<dbReference type="eggNOG" id="COG0145">
    <property type="taxonomic scope" value="Bacteria"/>
</dbReference>
<evidence type="ECO:0000259" key="1">
    <source>
        <dbReference type="Pfam" id="PF01968"/>
    </source>
</evidence>
<feature type="domain" description="Hydantoinase A/oxoprolinase" evidence="1">
    <location>
        <begin position="178"/>
        <end position="458"/>
    </location>
</feature>
<feature type="domain" description="Hydantoinase/oxoprolinase N-terminal" evidence="2">
    <location>
        <begin position="3"/>
        <end position="158"/>
    </location>
</feature>
<dbReference type="Pfam" id="PF01968">
    <property type="entry name" value="Hydantoinase_A"/>
    <property type="match status" value="1"/>
</dbReference>
<evidence type="ECO:0000313" key="4">
    <source>
        <dbReference type="Proteomes" id="UP000002377"/>
    </source>
</evidence>
<reference evidence="3" key="1">
    <citation type="submission" date="2010-05" db="EMBL/GenBank/DDBJ databases">
        <title>Complete sequence of Thermincola sp. JR.</title>
        <authorList>
            <consortium name="US DOE Joint Genome Institute"/>
            <person name="Lucas S."/>
            <person name="Copeland A."/>
            <person name="Lapidus A."/>
            <person name="Cheng J.-F."/>
            <person name="Bruce D."/>
            <person name="Goodwin L."/>
            <person name="Pitluck S."/>
            <person name="Chertkov O."/>
            <person name="Detter J.C."/>
            <person name="Han C."/>
            <person name="Tapia R."/>
            <person name="Land M."/>
            <person name="Hauser L."/>
            <person name="Kyrpides N."/>
            <person name="Mikhailova N."/>
            <person name="Hazen T.C."/>
            <person name="Woyke T."/>
        </authorList>
    </citation>
    <scope>NUCLEOTIDE SEQUENCE [LARGE SCALE GENOMIC DNA]</scope>
    <source>
        <strain evidence="3">JR</strain>
    </source>
</reference>
<dbReference type="Proteomes" id="UP000002377">
    <property type="component" value="Chromosome"/>
</dbReference>
<organism evidence="3 4">
    <name type="scientific">Thermincola potens (strain JR)</name>
    <dbReference type="NCBI Taxonomy" id="635013"/>
    <lineage>
        <taxon>Bacteria</taxon>
        <taxon>Bacillati</taxon>
        <taxon>Bacillota</taxon>
        <taxon>Clostridia</taxon>
        <taxon>Eubacteriales</taxon>
        <taxon>Thermincolaceae</taxon>
        <taxon>Thermincola</taxon>
    </lineage>
</organism>
<dbReference type="HOGENOM" id="CLU_014140_2_0_9"/>
<dbReference type="InterPro" id="IPR002821">
    <property type="entry name" value="Hydantoinase_A"/>
</dbReference>
<dbReference type="OrthoDB" id="9768323at2"/>
<dbReference type="RefSeq" id="WP_013120358.1">
    <property type="nucleotide sequence ID" value="NC_014152.1"/>
</dbReference>
<dbReference type="InterPro" id="IPR045079">
    <property type="entry name" value="Oxoprolinase-like"/>
</dbReference>
<sequence>MYIGIDVGGTFTDAVLIDKDRVLSKTKFPTVHDNLLLSLLEALDRVTDQVDNSLIERVVISTTLITNLIVQNKYEPVALVLEPGPGLNPRDYPFKEDTFIIDGAIDYRGRQIIPLDKRQLDLTISEIKKKGYRKAAIVGKFSGRNNAHEIEVGNIFNRAGIITELGHKVSGRLNFLRRAATTMLTVATRDEHVKFVDTVNKAFRDRQITAPIFILKADGGTLSLEDSKKAPVETVFSGPAASTLGAMALSPEGEDTVVMDIGGTTTDLALILSGKPVLAAKGATIKGYYTSITSYAVRSVPVGGDTAVAVKGNDIDLLYERKGPAYCFGGPYPTPTDALLVLGYYSHGNVEAAKEGLTKLAEPLGCDVKTVAQKILDKFSQSITGAIEDMFLSWEQEPAYRVWELLHPTQIRPQNIIGVGGAAPGITQAVARLMNCIPIIPEHAEVANAIGAAVAQPTLKATLRIDTGEGIYTVEENGSQGSVSKFSSFREEDAVRLAKEQLLKMADDLHVPVDTGSVEVTHSEVFNVIRGFATTGRIYHVTVQTPRKILTRLYKQGGQGA</sequence>
<dbReference type="InterPro" id="IPR008040">
    <property type="entry name" value="Hydant_A_N"/>
</dbReference>
<dbReference type="EMBL" id="CP002028">
    <property type="protein sequence ID" value="ADG82343.1"/>
    <property type="molecule type" value="Genomic_DNA"/>
</dbReference>
<dbReference type="SUPFAM" id="SSF53067">
    <property type="entry name" value="Actin-like ATPase domain"/>
    <property type="match status" value="1"/>
</dbReference>
<dbReference type="Pfam" id="PF05378">
    <property type="entry name" value="Hydant_A_N"/>
    <property type="match status" value="1"/>
</dbReference>
<dbReference type="GO" id="GO:0006749">
    <property type="term" value="P:glutathione metabolic process"/>
    <property type="evidence" value="ECO:0007669"/>
    <property type="project" value="TreeGrafter"/>
</dbReference>
<dbReference type="KEGG" id="tjr:TherJR_1490"/>
<keyword evidence="4" id="KW-1185">Reference proteome</keyword>
<accession>D5XFC2</accession>
<name>D5XFC2_THEPJ</name>
<proteinExistence type="predicted"/>
<dbReference type="PANTHER" id="PTHR11365">
    <property type="entry name" value="5-OXOPROLINASE RELATED"/>
    <property type="match status" value="1"/>
</dbReference>
<dbReference type="PANTHER" id="PTHR11365:SF2">
    <property type="entry name" value="5-OXOPROLINASE"/>
    <property type="match status" value="1"/>
</dbReference>
<dbReference type="GO" id="GO:0017168">
    <property type="term" value="F:5-oxoprolinase (ATP-hydrolyzing) activity"/>
    <property type="evidence" value="ECO:0007669"/>
    <property type="project" value="TreeGrafter"/>
</dbReference>
<dbReference type="GO" id="GO:0005829">
    <property type="term" value="C:cytosol"/>
    <property type="evidence" value="ECO:0007669"/>
    <property type="project" value="TreeGrafter"/>
</dbReference>